<feature type="region of interest" description="Disordered" evidence="6">
    <location>
        <begin position="1"/>
        <end position="33"/>
    </location>
</feature>
<evidence type="ECO:0000256" key="5">
    <source>
        <dbReference type="ARBA" id="ARBA00023242"/>
    </source>
</evidence>
<evidence type="ECO:0000256" key="3">
    <source>
        <dbReference type="ARBA" id="ARBA00022771"/>
    </source>
</evidence>
<keyword evidence="8" id="KW-1185">Reference proteome</keyword>
<reference evidence="7" key="1">
    <citation type="submission" date="2023-06" db="EMBL/GenBank/DDBJ databases">
        <title>Genomic analysis of the entomopathogenic nematode Steinernema hermaphroditum.</title>
        <authorList>
            <person name="Schwarz E.M."/>
            <person name="Heppert J.K."/>
            <person name="Baniya A."/>
            <person name="Schwartz H.T."/>
            <person name="Tan C.-H."/>
            <person name="Antoshechkin I."/>
            <person name="Sternberg P.W."/>
            <person name="Goodrich-Blair H."/>
            <person name="Dillman A.R."/>
        </authorList>
    </citation>
    <scope>NUCLEOTIDE SEQUENCE</scope>
    <source>
        <strain evidence="7">PS9179</strain>
        <tissue evidence="7">Whole animal</tissue>
    </source>
</reference>
<dbReference type="PANTHER" id="PTHR46481">
    <property type="entry name" value="ZINC FINGER BED DOMAIN-CONTAINING PROTEIN 4"/>
    <property type="match status" value="1"/>
</dbReference>
<organism evidence="7 8">
    <name type="scientific">Steinernema hermaphroditum</name>
    <dbReference type="NCBI Taxonomy" id="289476"/>
    <lineage>
        <taxon>Eukaryota</taxon>
        <taxon>Metazoa</taxon>
        <taxon>Ecdysozoa</taxon>
        <taxon>Nematoda</taxon>
        <taxon>Chromadorea</taxon>
        <taxon>Rhabditida</taxon>
        <taxon>Tylenchina</taxon>
        <taxon>Panagrolaimomorpha</taxon>
        <taxon>Strongyloidoidea</taxon>
        <taxon>Steinernematidae</taxon>
        <taxon>Steinernema</taxon>
    </lineage>
</organism>
<comment type="caution">
    <text evidence="7">The sequence shown here is derived from an EMBL/GenBank/DDBJ whole genome shotgun (WGS) entry which is preliminary data.</text>
</comment>
<feature type="region of interest" description="Disordered" evidence="6">
    <location>
        <begin position="421"/>
        <end position="446"/>
    </location>
</feature>
<dbReference type="AlphaFoldDB" id="A0AA39M5C6"/>
<feature type="region of interest" description="Disordered" evidence="6">
    <location>
        <begin position="57"/>
        <end position="81"/>
    </location>
</feature>
<keyword evidence="2" id="KW-0479">Metal-binding</keyword>
<evidence type="ECO:0000313" key="7">
    <source>
        <dbReference type="EMBL" id="KAK0421368.1"/>
    </source>
</evidence>
<keyword evidence="5" id="KW-0539">Nucleus</keyword>
<dbReference type="Proteomes" id="UP001175271">
    <property type="component" value="Unassembled WGS sequence"/>
</dbReference>
<evidence type="ECO:0000313" key="8">
    <source>
        <dbReference type="Proteomes" id="UP001175271"/>
    </source>
</evidence>
<dbReference type="InterPro" id="IPR052035">
    <property type="entry name" value="ZnF_BED_domain_contain"/>
</dbReference>
<comment type="subcellular location">
    <subcellularLocation>
        <location evidence="1">Nucleus</location>
    </subcellularLocation>
</comment>
<feature type="compositionally biased region" description="Low complexity" evidence="6">
    <location>
        <begin position="883"/>
        <end position="898"/>
    </location>
</feature>
<feature type="region of interest" description="Disordered" evidence="6">
    <location>
        <begin position="273"/>
        <end position="354"/>
    </location>
</feature>
<evidence type="ECO:0000256" key="1">
    <source>
        <dbReference type="ARBA" id="ARBA00004123"/>
    </source>
</evidence>
<dbReference type="EMBL" id="JAUCMV010000002">
    <property type="protein sequence ID" value="KAK0421368.1"/>
    <property type="molecule type" value="Genomic_DNA"/>
</dbReference>
<dbReference type="PANTHER" id="PTHR46481:SF10">
    <property type="entry name" value="ZINC FINGER BED DOMAIN-CONTAINING PROTEIN 39"/>
    <property type="match status" value="1"/>
</dbReference>
<feature type="compositionally biased region" description="Low complexity" evidence="6">
    <location>
        <begin position="421"/>
        <end position="430"/>
    </location>
</feature>
<feature type="region of interest" description="Disordered" evidence="6">
    <location>
        <begin position="883"/>
        <end position="916"/>
    </location>
</feature>
<protein>
    <recommendedName>
        <fullName evidence="9">HAT C-terminal dimerisation domain-containing protein</fullName>
    </recommendedName>
</protein>
<dbReference type="GO" id="GO:0005634">
    <property type="term" value="C:nucleus"/>
    <property type="evidence" value="ECO:0007669"/>
    <property type="project" value="UniProtKB-SubCell"/>
</dbReference>
<keyword evidence="3" id="KW-0863">Zinc-finger</keyword>
<keyword evidence="4" id="KW-0862">Zinc</keyword>
<evidence type="ECO:0000256" key="2">
    <source>
        <dbReference type="ARBA" id="ARBA00022723"/>
    </source>
</evidence>
<gene>
    <name evidence="7" type="ORF">QR680_015202</name>
</gene>
<dbReference type="SUPFAM" id="SSF53098">
    <property type="entry name" value="Ribonuclease H-like"/>
    <property type="match status" value="1"/>
</dbReference>
<evidence type="ECO:0008006" key="9">
    <source>
        <dbReference type="Google" id="ProtNLM"/>
    </source>
</evidence>
<dbReference type="InterPro" id="IPR012337">
    <property type="entry name" value="RNaseH-like_sf"/>
</dbReference>
<accession>A0AA39M5C6</accession>
<evidence type="ECO:0000256" key="6">
    <source>
        <dbReference type="SAM" id="MobiDB-lite"/>
    </source>
</evidence>
<evidence type="ECO:0000256" key="4">
    <source>
        <dbReference type="ARBA" id="ARBA00022833"/>
    </source>
</evidence>
<dbReference type="GO" id="GO:0008270">
    <property type="term" value="F:zinc ion binding"/>
    <property type="evidence" value="ECO:0007669"/>
    <property type="project" value="UniProtKB-KW"/>
</dbReference>
<proteinExistence type="predicted"/>
<feature type="compositionally biased region" description="Low complexity" evidence="6">
    <location>
        <begin position="276"/>
        <end position="354"/>
    </location>
</feature>
<sequence length="1044" mass="113024">MSLATASSGPPEAKKFRFSLPTPSQYPIKQEPNEQNYGIFPIKIKTEESTNFQVGAFFDSAPSPMKSDDSSRPPSCSAAQDAALDMRSTPATVMTPTSEPGSLATTPQQALVDFLSMYQSQAAVAAVAANTKAALLKPLQASKEKKIDFDNLSRSALVEHMRGTSNGTPPAPIPGAIAVAASPAAALFGEDDWSWHRNPAAAIRSGGTNKQTPVWKYFVYNKAENLSRCIIGDCTYMLKGPHTSTLACHLKKHPAEYAEFQKLKVEYTRERANGFAGSSPQSNASGGSNSNNSSVSKPPKPQSNNLLELSSLFNHNNTTTASNGNGTTTISEAKTSTTNGNSNNNNSNASNSKQNNISNLLTMLNARALASSQTPNSAPTTPVLQQIANPLNLLKFMNLPQGVTGLPFGNVPQTSMASAALGARPNPAAAVTPEQPAKKWPRQERKQRDLETKLALVMATAQVTPQLVNNPFFRDFMEAAQPKFAVPTEPAFLEELINGQHQRTLASIKGQLAAAHKVALLVDVLKVGTSAASSGSTIDDQSTSDGCDLDDSSVAASGTTAPRLCIFGSFYSMNTQKVEVVLMGIRALNIRDYSSTASAVKNCVESLMEEYSISMEKISRIVLNGLGDIGLEDEILFANQLDPVNHKLAQSLSSIFDSDPVIDDLRKHFYAMILSFLTRPDAGTALNKMAGRTVEFPVAESFFVLAEAVLEVKDSFLGACLQQPLDNPMEILVDPEWNLLKDATRLLRLFHNLMAVVQDGNFSTIDRVIPALKQVQNALDNDFASLGDLPARLKEDLMGRVQYIVDPESDDFDASFILATALNPHLAKQLDEDQLTFAKTTLERMLTMRAFEENRKMLRPGGVEALFAAAAFERKASNASTLLTQASSSSTTSSSTCSPPLPGGESTSNGTPSLYPDLILGATQRKQENYDTSLASTFVKPYFDELTNQGMNPFDALTQLNLSAMNYWNFQLLKNPQMPTPLAEIASELLCIPSCSVSVERLFGEGDNPTSFDVLQVLKALDEPERLERNAMLRFNRSHIPRPF</sequence>
<name>A0AA39M5C6_9BILA</name>